<sequence length="390" mass="39658">MAVAGCSSKSTTTNSGGSSAAGGTQSIKALVQIDQQGKAVSQTGTATAADPAGDGKATCAPTTAIAMAGALTGANAALGINIDDGAKLAVQQHNKANPGCQVVLKNFDTEGDPQKATQVVPTVISDQSIVGLIGPAFSGETKATGQVLSDAGLPALTSSATNASLTKNGWKTFFRGLANDDVQGPSVAHYMTGTGGFKKICVVQDDSDYGVGLAKSVTAALGSAGDASCAANVKTGDKDFSATVSKLSAAKPDAIFYSGYYAEAAPLVEQLRSGGVTATFVSDDGTNDPQFTKQAGDSSKDALLSCPCGPAPDTFATNYNALNGQAPGVYSVEAYDLTTILLKAIDAGKVTRADVLNYVRSYDSQGLARHYKWDATGELSNATIWMYQVK</sequence>
<feature type="compositionally biased region" description="Low complexity" evidence="3">
    <location>
        <begin position="7"/>
        <end position="21"/>
    </location>
</feature>
<evidence type="ECO:0000256" key="2">
    <source>
        <dbReference type="ARBA" id="ARBA00022729"/>
    </source>
</evidence>
<dbReference type="PANTHER" id="PTHR47151:SF2">
    <property type="entry name" value="AMINO ACID BINDING PROTEIN"/>
    <property type="match status" value="1"/>
</dbReference>
<accession>A0ABS6B4N1</accession>
<dbReference type="Proteomes" id="UP000733379">
    <property type="component" value="Unassembled WGS sequence"/>
</dbReference>
<gene>
    <name evidence="5" type="ORF">KO481_21945</name>
</gene>
<dbReference type="CDD" id="cd06342">
    <property type="entry name" value="PBP1_ABC_LIVBP-like"/>
    <property type="match status" value="1"/>
</dbReference>
<dbReference type="Pfam" id="PF13458">
    <property type="entry name" value="Peripla_BP_6"/>
    <property type="match status" value="1"/>
</dbReference>
<feature type="region of interest" description="Disordered" evidence="3">
    <location>
        <begin position="1"/>
        <end position="21"/>
    </location>
</feature>
<keyword evidence="6" id="KW-1185">Reference proteome</keyword>
<proteinExistence type="inferred from homology"/>
<dbReference type="InterPro" id="IPR028082">
    <property type="entry name" value="Peripla_BP_I"/>
</dbReference>
<evidence type="ECO:0000259" key="4">
    <source>
        <dbReference type="Pfam" id="PF13458"/>
    </source>
</evidence>
<feature type="domain" description="Leucine-binding protein" evidence="4">
    <location>
        <begin position="64"/>
        <end position="390"/>
    </location>
</feature>
<name>A0ABS6B4N1_9NOCA</name>
<evidence type="ECO:0000256" key="1">
    <source>
        <dbReference type="ARBA" id="ARBA00010062"/>
    </source>
</evidence>
<organism evidence="5 6">
    <name type="scientific">Nocardia albiluteola</name>
    <dbReference type="NCBI Taxonomy" id="2842303"/>
    <lineage>
        <taxon>Bacteria</taxon>
        <taxon>Bacillati</taxon>
        <taxon>Actinomycetota</taxon>
        <taxon>Actinomycetes</taxon>
        <taxon>Mycobacteriales</taxon>
        <taxon>Nocardiaceae</taxon>
        <taxon>Nocardia</taxon>
    </lineage>
</organism>
<comment type="similarity">
    <text evidence="1">Belongs to the leucine-binding protein family.</text>
</comment>
<keyword evidence="2" id="KW-0732">Signal</keyword>
<dbReference type="Gene3D" id="3.40.50.2300">
    <property type="match status" value="2"/>
</dbReference>
<dbReference type="PANTHER" id="PTHR47151">
    <property type="entry name" value="LEU/ILE/VAL-BINDING ABC TRANSPORTER SUBUNIT"/>
    <property type="match status" value="1"/>
</dbReference>
<reference evidence="5 6" key="1">
    <citation type="submission" date="2021-06" db="EMBL/GenBank/DDBJ databases">
        <title>Actinomycetes sequencing.</title>
        <authorList>
            <person name="Shan Q."/>
        </authorList>
    </citation>
    <scope>NUCLEOTIDE SEQUENCE [LARGE SCALE GENOMIC DNA]</scope>
    <source>
        <strain evidence="5 6">NEAU-G5</strain>
    </source>
</reference>
<dbReference type="SUPFAM" id="SSF53822">
    <property type="entry name" value="Periplasmic binding protein-like I"/>
    <property type="match status" value="1"/>
</dbReference>
<evidence type="ECO:0000313" key="5">
    <source>
        <dbReference type="EMBL" id="MBU3064183.1"/>
    </source>
</evidence>
<evidence type="ECO:0000313" key="6">
    <source>
        <dbReference type="Proteomes" id="UP000733379"/>
    </source>
</evidence>
<protein>
    <submittedName>
        <fullName evidence="5">Branched-chain amino acid ABC transporter substrate-binding protein</fullName>
    </submittedName>
</protein>
<dbReference type="EMBL" id="JAHKNI010000007">
    <property type="protein sequence ID" value="MBU3064183.1"/>
    <property type="molecule type" value="Genomic_DNA"/>
</dbReference>
<evidence type="ECO:0000256" key="3">
    <source>
        <dbReference type="SAM" id="MobiDB-lite"/>
    </source>
</evidence>
<comment type="caution">
    <text evidence="5">The sequence shown here is derived from an EMBL/GenBank/DDBJ whole genome shotgun (WGS) entry which is preliminary data.</text>
</comment>
<dbReference type="InterPro" id="IPR028081">
    <property type="entry name" value="Leu-bd"/>
</dbReference>